<keyword evidence="1" id="KW-0175">Coiled coil</keyword>
<evidence type="ECO:0000256" key="3">
    <source>
        <dbReference type="SAM" id="Phobius"/>
    </source>
</evidence>
<feature type="coiled-coil region" evidence="1">
    <location>
        <begin position="164"/>
        <end position="198"/>
    </location>
</feature>
<evidence type="ECO:0000256" key="1">
    <source>
        <dbReference type="SAM" id="Coils"/>
    </source>
</evidence>
<gene>
    <name evidence="4" type="ORF">IW245_004193</name>
</gene>
<sequence length="246" mass="26349">MRVRTVCLESMMSNPQGPGEYGQEPPPVYRPDDSDQATLNVQPALFQPPFLQQEQATQQTLPGAQPAARPVLFPPDPPGVFPVPPRHEPLPVYSGPPISGTPVTGYGLTPRPAGRSKAVPMLAALSVLLFLAAAVMTGLYITGTGESEAVRKKADSVAGKDQRISELTATVASKNAELEKTKQQLAGSQNEGKDLEEQKKVVATCLRLTFDFLNTLSAGDEASKAKAQEILGQMRTPCNQAEPYIK</sequence>
<name>A0A8J7GST5_9ACTN</name>
<keyword evidence="5" id="KW-1185">Reference proteome</keyword>
<proteinExistence type="predicted"/>
<dbReference type="EMBL" id="JADOUF010000001">
    <property type="protein sequence ID" value="MBG6137999.1"/>
    <property type="molecule type" value="Genomic_DNA"/>
</dbReference>
<evidence type="ECO:0000313" key="4">
    <source>
        <dbReference type="EMBL" id="MBG6137999.1"/>
    </source>
</evidence>
<organism evidence="4 5">
    <name type="scientific">Longispora fulva</name>
    <dbReference type="NCBI Taxonomy" id="619741"/>
    <lineage>
        <taxon>Bacteria</taxon>
        <taxon>Bacillati</taxon>
        <taxon>Actinomycetota</taxon>
        <taxon>Actinomycetes</taxon>
        <taxon>Micromonosporales</taxon>
        <taxon>Micromonosporaceae</taxon>
        <taxon>Longispora</taxon>
    </lineage>
</organism>
<protein>
    <submittedName>
        <fullName evidence="4">Uncharacterized protein</fullName>
    </submittedName>
</protein>
<feature type="region of interest" description="Disordered" evidence="2">
    <location>
        <begin position="1"/>
        <end position="35"/>
    </location>
</feature>
<feature type="transmembrane region" description="Helical" evidence="3">
    <location>
        <begin position="121"/>
        <end position="141"/>
    </location>
</feature>
<comment type="caution">
    <text evidence="4">The sequence shown here is derived from an EMBL/GenBank/DDBJ whole genome shotgun (WGS) entry which is preliminary data.</text>
</comment>
<evidence type="ECO:0000256" key="2">
    <source>
        <dbReference type="SAM" id="MobiDB-lite"/>
    </source>
</evidence>
<reference evidence="4" key="1">
    <citation type="submission" date="2020-11" db="EMBL/GenBank/DDBJ databases">
        <title>Sequencing the genomes of 1000 actinobacteria strains.</title>
        <authorList>
            <person name="Klenk H.-P."/>
        </authorList>
    </citation>
    <scope>NUCLEOTIDE SEQUENCE</scope>
    <source>
        <strain evidence="4">DSM 45356</strain>
    </source>
</reference>
<dbReference type="RefSeq" id="WP_197004802.1">
    <property type="nucleotide sequence ID" value="NZ_JADOUF010000001.1"/>
</dbReference>
<evidence type="ECO:0000313" key="5">
    <source>
        <dbReference type="Proteomes" id="UP000622552"/>
    </source>
</evidence>
<dbReference type="AlphaFoldDB" id="A0A8J7GST5"/>
<accession>A0A8J7GST5</accession>
<keyword evidence="3" id="KW-0812">Transmembrane</keyword>
<keyword evidence="3" id="KW-1133">Transmembrane helix</keyword>
<keyword evidence="3" id="KW-0472">Membrane</keyword>
<dbReference type="Proteomes" id="UP000622552">
    <property type="component" value="Unassembled WGS sequence"/>
</dbReference>